<organism evidence="3 4">
    <name type="scientific">Exophiala mesophila</name>
    <name type="common">Black yeast-like fungus</name>
    <dbReference type="NCBI Taxonomy" id="212818"/>
    <lineage>
        <taxon>Eukaryota</taxon>
        <taxon>Fungi</taxon>
        <taxon>Dikarya</taxon>
        <taxon>Ascomycota</taxon>
        <taxon>Pezizomycotina</taxon>
        <taxon>Eurotiomycetes</taxon>
        <taxon>Chaetothyriomycetidae</taxon>
        <taxon>Chaetothyriales</taxon>
        <taxon>Herpotrichiellaceae</taxon>
        <taxon>Exophiala</taxon>
    </lineage>
</organism>
<dbReference type="EMBL" id="KN847522">
    <property type="protein sequence ID" value="KIV93211.1"/>
    <property type="molecule type" value="Genomic_DNA"/>
</dbReference>
<sequence>MPSRIQVHQGTTAPPRLSPISVNEVVAALQRKITATHLDSPTIISPKISPKNSRRPSFSMDNLLHHKKDKKHDEPKERDSRDLKRMSLHLRSSNKSKDRKSAASPKAGPVKVAHFENITESPPVVLFGSASSSSGALISGRLKLVIDDPTGELRLEKFNMSFKTHITTKKPIGKDCKDCIERVDELKSWTFLSEPKTFFKDRDNQFPYSYLIPGHLPATTQSQLATISYALYVTAVSSHGEKIEYSLPVSILRAIHPGPDKASIRIFPPTNLTGRVQLPPIVHPIGTFPITMSLSGVVEKKAESQTRWRLRKLSWRIEEHSKVISTPCAKHAHKVSEGKSILHSETRVLGNDEIKGGWKTDFDTVGGEINMEFEASLAARSNHRATCDVDASSSGIEVKHNLVLELIVAEEFCPNKNTQLITPTGAARVLRMQFALIVTQRAGMGISWDEEMPPVYQDVPDSPPGYGSSDKNDGAWGGAVIEDYHGPPLEYEDLEAMTDGPSHVPADAPPSYGNAGLPMRQRPLFNSRTSSGEGPSTRPDERNRITGFTNDELDADVVQPSWRDREATADESAGPVEETEEGQTSGAAPRQ</sequence>
<dbReference type="Proteomes" id="UP000054302">
    <property type="component" value="Unassembled WGS sequence"/>
</dbReference>
<evidence type="ECO:0000313" key="3">
    <source>
        <dbReference type="EMBL" id="KIV93211.1"/>
    </source>
</evidence>
<feature type="region of interest" description="Disordered" evidence="1">
    <location>
        <begin position="41"/>
        <end position="108"/>
    </location>
</feature>
<dbReference type="AlphaFoldDB" id="A0A0D1XY97"/>
<name>A0A0D1XY97_EXOME</name>
<dbReference type="GeneID" id="27322291"/>
<dbReference type="STRING" id="212818.A0A0D1XY97"/>
<feature type="compositionally biased region" description="Polar residues" evidence="1">
    <location>
        <begin position="582"/>
        <end position="591"/>
    </location>
</feature>
<feature type="domain" description="LDB19 N-terminal" evidence="2">
    <location>
        <begin position="160"/>
        <end position="335"/>
    </location>
</feature>
<dbReference type="VEuPathDB" id="FungiDB:PV10_04446"/>
<gene>
    <name evidence="3" type="ORF">PV10_04446</name>
</gene>
<feature type="compositionally biased region" description="Polar residues" evidence="1">
    <location>
        <begin position="524"/>
        <end position="534"/>
    </location>
</feature>
<reference evidence="3 4" key="1">
    <citation type="submission" date="2015-01" db="EMBL/GenBank/DDBJ databases">
        <title>The Genome Sequence of Exophiala mesophila CBS40295.</title>
        <authorList>
            <consortium name="The Broad Institute Genomics Platform"/>
            <person name="Cuomo C."/>
            <person name="de Hoog S."/>
            <person name="Gorbushina A."/>
            <person name="Stielow B."/>
            <person name="Teixiera M."/>
            <person name="Abouelleil A."/>
            <person name="Chapman S.B."/>
            <person name="Priest M."/>
            <person name="Young S.K."/>
            <person name="Wortman J."/>
            <person name="Nusbaum C."/>
            <person name="Birren B."/>
        </authorList>
    </citation>
    <scope>NUCLEOTIDE SEQUENCE [LARGE SCALE GENOMIC DNA]</scope>
    <source>
        <strain evidence="3 4">CBS 40295</strain>
    </source>
</reference>
<accession>A0A0D1XY97</accession>
<evidence type="ECO:0000313" key="4">
    <source>
        <dbReference type="Proteomes" id="UP000054302"/>
    </source>
</evidence>
<dbReference type="RefSeq" id="XP_016224785.1">
    <property type="nucleotide sequence ID" value="XM_016368997.1"/>
</dbReference>
<dbReference type="HOGENOM" id="CLU_026015_0_0_1"/>
<protein>
    <recommendedName>
        <fullName evidence="2">LDB19 N-terminal domain-containing protein</fullName>
    </recommendedName>
</protein>
<feature type="region of interest" description="Disordered" evidence="1">
    <location>
        <begin position="460"/>
        <end position="591"/>
    </location>
</feature>
<dbReference type="OMA" id="MVVAEEW"/>
<dbReference type="Pfam" id="PF13002">
    <property type="entry name" value="LDB19"/>
    <property type="match status" value="1"/>
</dbReference>
<dbReference type="OrthoDB" id="3832628at2759"/>
<proteinExistence type="predicted"/>
<keyword evidence="4" id="KW-1185">Reference proteome</keyword>
<evidence type="ECO:0000259" key="2">
    <source>
        <dbReference type="Pfam" id="PF13002"/>
    </source>
</evidence>
<dbReference type="InterPro" id="IPR024391">
    <property type="entry name" value="LDB19_N"/>
</dbReference>
<evidence type="ECO:0000256" key="1">
    <source>
        <dbReference type="SAM" id="MobiDB-lite"/>
    </source>
</evidence>
<feature type="compositionally biased region" description="Basic and acidic residues" evidence="1">
    <location>
        <begin position="71"/>
        <end position="85"/>
    </location>
</feature>